<gene>
    <name evidence="11" type="ORF">M0812_08480</name>
    <name evidence="12" type="ORF">M0813_24816</name>
</gene>
<dbReference type="GO" id="GO:0005484">
    <property type="term" value="F:SNAP receptor activity"/>
    <property type="evidence" value="ECO:0007669"/>
    <property type="project" value="TreeGrafter"/>
</dbReference>
<accession>A0AAV8A1F4</accession>
<dbReference type="PROSITE" id="PS50892">
    <property type="entry name" value="V_SNARE"/>
    <property type="match status" value="1"/>
</dbReference>
<dbReference type="PANTHER" id="PTHR45806:SF1">
    <property type="entry name" value="SYNAPTOBREVIN HOMOLOG YKT6"/>
    <property type="match status" value="1"/>
</dbReference>
<dbReference type="Gene3D" id="1.20.5.110">
    <property type="match status" value="1"/>
</dbReference>
<feature type="domain" description="Longin" evidence="9">
    <location>
        <begin position="9"/>
        <end position="110"/>
    </location>
</feature>
<keyword evidence="8" id="KW-0175">Coiled coil</keyword>
<reference evidence="11" key="2">
    <citation type="submission" date="2022-08" db="EMBL/GenBank/DDBJ databases">
        <title>Novel sulphate-reducing endosymbionts in the free-living metamonad Anaeramoeba.</title>
        <authorList>
            <person name="Jerlstrom-Hultqvist J."/>
            <person name="Cepicka I."/>
            <person name="Gallot-Lavallee L."/>
            <person name="Salas-Leiva D."/>
            <person name="Curtis B.A."/>
            <person name="Zahonova K."/>
            <person name="Pipaliya S."/>
            <person name="Dacks J."/>
            <person name="Roger A.J."/>
        </authorList>
    </citation>
    <scope>NUCLEOTIDE SEQUENCE</scope>
    <source>
        <strain evidence="11">Busselton2</strain>
    </source>
</reference>
<dbReference type="EMBL" id="JAOAOG010000216">
    <property type="protein sequence ID" value="KAJ6239896.1"/>
    <property type="molecule type" value="Genomic_DNA"/>
</dbReference>
<evidence type="ECO:0000256" key="2">
    <source>
        <dbReference type="ARBA" id="ARBA00022481"/>
    </source>
</evidence>
<keyword evidence="6" id="KW-0636">Prenylation</keyword>
<evidence type="ECO:0000256" key="1">
    <source>
        <dbReference type="ARBA" id="ARBA00008025"/>
    </source>
</evidence>
<evidence type="ECO:0000259" key="9">
    <source>
        <dbReference type="PROSITE" id="PS50859"/>
    </source>
</evidence>
<dbReference type="SUPFAM" id="SSF58038">
    <property type="entry name" value="SNARE fusion complex"/>
    <property type="match status" value="1"/>
</dbReference>
<dbReference type="SMART" id="SM01270">
    <property type="entry name" value="Longin"/>
    <property type="match status" value="1"/>
</dbReference>
<dbReference type="CDD" id="cd14824">
    <property type="entry name" value="Longin"/>
    <property type="match status" value="1"/>
</dbReference>
<evidence type="ECO:0000256" key="4">
    <source>
        <dbReference type="ARBA" id="ARBA00023139"/>
    </source>
</evidence>
<dbReference type="Gene3D" id="3.30.450.50">
    <property type="entry name" value="Longin domain"/>
    <property type="match status" value="1"/>
</dbReference>
<evidence type="ECO:0000256" key="5">
    <source>
        <dbReference type="ARBA" id="ARBA00023288"/>
    </source>
</evidence>
<feature type="domain" description="V-SNARE coiled-coil homology" evidence="10">
    <location>
        <begin position="138"/>
        <end position="198"/>
    </location>
</feature>
<evidence type="ECO:0000259" key="10">
    <source>
        <dbReference type="PROSITE" id="PS50892"/>
    </source>
</evidence>
<dbReference type="PANTHER" id="PTHR45806">
    <property type="entry name" value="SYNAPTOBREVIN HOMOLOG YKT6"/>
    <property type="match status" value="1"/>
</dbReference>
<keyword evidence="4" id="KW-0564">Palmitate</keyword>
<dbReference type="GO" id="GO:0006888">
    <property type="term" value="P:endoplasmic reticulum to Golgi vesicle-mediated transport"/>
    <property type="evidence" value="ECO:0007669"/>
    <property type="project" value="TreeGrafter"/>
</dbReference>
<keyword evidence="3" id="KW-0472">Membrane</keyword>
<dbReference type="PROSITE" id="PS50859">
    <property type="entry name" value="LONGIN"/>
    <property type="match status" value="1"/>
</dbReference>
<evidence type="ECO:0000256" key="3">
    <source>
        <dbReference type="ARBA" id="ARBA00023136"/>
    </source>
</evidence>
<dbReference type="Proteomes" id="UP001146793">
    <property type="component" value="Unassembled WGS sequence"/>
</dbReference>
<dbReference type="GO" id="GO:0005794">
    <property type="term" value="C:Golgi apparatus"/>
    <property type="evidence" value="ECO:0007669"/>
    <property type="project" value="TreeGrafter"/>
</dbReference>
<proteinExistence type="inferred from homology"/>
<dbReference type="InterPro" id="IPR010908">
    <property type="entry name" value="Longin_dom"/>
</dbReference>
<evidence type="ECO:0000313" key="11">
    <source>
        <dbReference type="EMBL" id="KAJ3445945.1"/>
    </source>
</evidence>
<evidence type="ECO:0000313" key="14">
    <source>
        <dbReference type="Proteomes" id="UP001150062"/>
    </source>
</evidence>
<evidence type="ECO:0000256" key="8">
    <source>
        <dbReference type="PROSITE-ProRule" id="PRU00290"/>
    </source>
</evidence>
<name>A0AAV8A1F4_9EUKA</name>
<evidence type="ECO:0000313" key="13">
    <source>
        <dbReference type="Proteomes" id="UP001146793"/>
    </source>
</evidence>
<comment type="similarity">
    <text evidence="1">Belongs to the synaptobrevin family.</text>
</comment>
<keyword evidence="5" id="KW-0449">Lipoprotein</keyword>
<reference evidence="12" key="1">
    <citation type="submission" date="2022-08" db="EMBL/GenBank/DDBJ databases">
        <title>Novel sulfate-reducing endosymbionts in the free-living metamonad Anaeramoeba.</title>
        <authorList>
            <person name="Jerlstrom-Hultqvist J."/>
            <person name="Cepicka I."/>
            <person name="Gallot-Lavallee L."/>
            <person name="Salas-Leiva D."/>
            <person name="Curtis B.A."/>
            <person name="Zahonova K."/>
            <person name="Pipaliya S."/>
            <person name="Dacks J."/>
            <person name="Roger A.J."/>
        </authorList>
    </citation>
    <scope>NUCLEOTIDE SEQUENCE</scope>
    <source>
        <strain evidence="12">Schooner1</strain>
    </source>
</reference>
<dbReference type="EMBL" id="JANTQA010000021">
    <property type="protein sequence ID" value="KAJ3445945.1"/>
    <property type="molecule type" value="Genomic_DNA"/>
</dbReference>
<dbReference type="Pfam" id="PF00957">
    <property type="entry name" value="Synaptobrevin"/>
    <property type="match status" value="1"/>
</dbReference>
<dbReference type="SUPFAM" id="SSF64356">
    <property type="entry name" value="SNARE-like"/>
    <property type="match status" value="1"/>
</dbReference>
<keyword evidence="2" id="KW-0488">Methylation</keyword>
<protein>
    <submittedName>
        <fullName evidence="11">Synaptobrevin</fullName>
    </submittedName>
</protein>
<dbReference type="InterPro" id="IPR042855">
    <property type="entry name" value="V_SNARE_CC"/>
</dbReference>
<keyword evidence="14" id="KW-1185">Reference proteome</keyword>
<evidence type="ECO:0000256" key="6">
    <source>
        <dbReference type="ARBA" id="ARBA00023289"/>
    </source>
</evidence>
<dbReference type="Proteomes" id="UP001150062">
    <property type="component" value="Unassembled WGS sequence"/>
</dbReference>
<comment type="subcellular location">
    <subcellularLocation>
        <location evidence="7">Endomembrane system</location>
        <topology evidence="7">Lipid-anchor</topology>
        <orientation evidence="7">Cytoplasmic side</orientation>
    </subcellularLocation>
</comment>
<sequence>MKIISLCLFQWRGNNITEPKLLATGFESSTFGFFKKKTVKEWCEFVSFTLAKRTNESQRQSVKEKDYICHVYNRFDNLSAIVICDDEYPRRVAFSLINKVMDDFMDIYGNKFGDLEDYPFEQIVQLLNKFQDPNQADKLSKIQRTLDETTIILQDTIEKVLKRGENLEILVDRSELLSNQSKQFYRVAKKHNRCCTIC</sequence>
<comment type="caution">
    <text evidence="11">The sequence shown here is derived from an EMBL/GenBank/DDBJ whole genome shotgun (WGS) entry which is preliminary data.</text>
</comment>
<organism evidence="11 13">
    <name type="scientific">Anaeramoeba flamelloides</name>
    <dbReference type="NCBI Taxonomy" id="1746091"/>
    <lineage>
        <taxon>Eukaryota</taxon>
        <taxon>Metamonada</taxon>
        <taxon>Anaeramoebidae</taxon>
        <taxon>Anaeramoeba</taxon>
    </lineage>
</organism>
<evidence type="ECO:0000256" key="7">
    <source>
        <dbReference type="ARBA" id="ARBA00046278"/>
    </source>
</evidence>
<dbReference type="Pfam" id="PF13774">
    <property type="entry name" value="Longin"/>
    <property type="match status" value="1"/>
</dbReference>
<evidence type="ECO:0000313" key="12">
    <source>
        <dbReference type="EMBL" id="KAJ6239896.1"/>
    </source>
</evidence>
<dbReference type="AlphaFoldDB" id="A0AAV8A1F4"/>
<dbReference type="InterPro" id="IPR011012">
    <property type="entry name" value="Longin-like_dom_sf"/>
</dbReference>